<dbReference type="UniPathway" id="UPA00048">
    <property type="reaction ID" value="UER00073"/>
</dbReference>
<dbReference type="GO" id="GO:0009098">
    <property type="term" value="P:L-leucine biosynthetic process"/>
    <property type="evidence" value="ECO:0007669"/>
    <property type="project" value="UniProtKB-UniPathway"/>
</dbReference>
<dbReference type="EMBL" id="CP027305">
    <property type="protein sequence ID" value="AWO76596.1"/>
    <property type="molecule type" value="Genomic_DNA"/>
</dbReference>
<evidence type="ECO:0000256" key="4">
    <source>
        <dbReference type="ARBA" id="ARBA00005072"/>
    </source>
</evidence>
<gene>
    <name evidence="14 15" type="primary">ilvE</name>
    <name evidence="15" type="ORF">C1N76_19080</name>
</gene>
<keyword evidence="9 14" id="KW-0808">Transferase</keyword>
<evidence type="ECO:0000313" key="15">
    <source>
        <dbReference type="EMBL" id="AWO76596.1"/>
    </source>
</evidence>
<dbReference type="InterPro" id="IPR050571">
    <property type="entry name" value="Class-IV_PLP-Dep_Aminotrnsfr"/>
</dbReference>
<dbReference type="InterPro" id="IPR005785">
    <property type="entry name" value="B_amino_transI"/>
</dbReference>
<evidence type="ECO:0000256" key="8">
    <source>
        <dbReference type="ARBA" id="ARBA00022605"/>
    </source>
</evidence>
<comment type="cofactor">
    <cofactor evidence="1 14">
        <name>pyridoxal 5'-phosphate</name>
        <dbReference type="ChEBI" id="CHEBI:597326"/>
    </cofactor>
</comment>
<accession>A0A2Z3NCX0</accession>
<name>A0A2Z3NCX0_GEOTH</name>
<dbReference type="InterPro" id="IPR001544">
    <property type="entry name" value="Aminotrans_IV"/>
</dbReference>
<comment type="function">
    <text evidence="14">Acts on leucine, isoleucine and valine.</text>
</comment>
<dbReference type="FunFam" id="3.30.470.10:FF:000006">
    <property type="entry name" value="Branched-chain-amino-acid aminotransferase"/>
    <property type="match status" value="1"/>
</dbReference>
<evidence type="ECO:0000256" key="6">
    <source>
        <dbReference type="ARBA" id="ARBA00011738"/>
    </source>
</evidence>
<evidence type="ECO:0000256" key="7">
    <source>
        <dbReference type="ARBA" id="ARBA00022576"/>
    </source>
</evidence>
<dbReference type="NCBIfam" id="TIGR01122">
    <property type="entry name" value="ilvE_I"/>
    <property type="match status" value="1"/>
</dbReference>
<dbReference type="FunFam" id="3.20.10.10:FF:000002">
    <property type="entry name" value="D-alanine aminotransferase"/>
    <property type="match status" value="1"/>
</dbReference>
<evidence type="ECO:0000256" key="2">
    <source>
        <dbReference type="ARBA" id="ARBA00004824"/>
    </source>
</evidence>
<evidence type="ECO:0000256" key="1">
    <source>
        <dbReference type="ARBA" id="ARBA00001933"/>
    </source>
</evidence>
<dbReference type="GO" id="GO:0052655">
    <property type="term" value="F:L-valine-2-oxoglutarate transaminase activity"/>
    <property type="evidence" value="ECO:0007669"/>
    <property type="project" value="RHEA"/>
</dbReference>
<keyword evidence="14" id="KW-0100">Branched-chain amino acid biosynthesis</keyword>
<comment type="catalytic activity">
    <reaction evidence="13 14">
        <text>L-leucine + 2-oxoglutarate = 4-methyl-2-oxopentanoate + L-glutamate</text>
        <dbReference type="Rhea" id="RHEA:18321"/>
        <dbReference type="ChEBI" id="CHEBI:16810"/>
        <dbReference type="ChEBI" id="CHEBI:17865"/>
        <dbReference type="ChEBI" id="CHEBI:29985"/>
        <dbReference type="ChEBI" id="CHEBI:57427"/>
        <dbReference type="EC" id="2.6.1.42"/>
    </reaction>
</comment>
<geneLocation type="plasmid" evidence="15 16">
    <name>unnamed_3</name>
</geneLocation>
<keyword evidence="7 14" id="KW-0032">Aminotransferase</keyword>
<dbReference type="GO" id="GO:0052654">
    <property type="term" value="F:L-leucine-2-oxoglutarate transaminase activity"/>
    <property type="evidence" value="ECO:0007669"/>
    <property type="project" value="RHEA"/>
</dbReference>
<dbReference type="Pfam" id="PF01063">
    <property type="entry name" value="Aminotran_4"/>
    <property type="match status" value="1"/>
</dbReference>
<dbReference type="GO" id="GO:0009099">
    <property type="term" value="P:L-valine biosynthetic process"/>
    <property type="evidence" value="ECO:0007669"/>
    <property type="project" value="UniProtKB-UniPathway"/>
</dbReference>
<dbReference type="InterPro" id="IPR036038">
    <property type="entry name" value="Aminotransferase-like"/>
</dbReference>
<dbReference type="PANTHER" id="PTHR42743:SF11">
    <property type="entry name" value="AMINODEOXYCHORISMATE LYASE"/>
    <property type="match status" value="1"/>
</dbReference>
<comment type="pathway">
    <text evidence="4 14">Amino-acid biosynthesis; L-leucine biosynthesis; L-leucine from 3-methyl-2-oxobutanoate: step 4/4.</text>
</comment>
<keyword evidence="10 14" id="KW-0663">Pyridoxal phosphate</keyword>
<evidence type="ECO:0000256" key="3">
    <source>
        <dbReference type="ARBA" id="ARBA00004931"/>
    </source>
</evidence>
<comment type="catalytic activity">
    <reaction evidence="11 14">
        <text>L-valine + 2-oxoglutarate = 3-methyl-2-oxobutanoate + L-glutamate</text>
        <dbReference type="Rhea" id="RHEA:24813"/>
        <dbReference type="ChEBI" id="CHEBI:11851"/>
        <dbReference type="ChEBI" id="CHEBI:16810"/>
        <dbReference type="ChEBI" id="CHEBI:29985"/>
        <dbReference type="ChEBI" id="CHEBI:57762"/>
        <dbReference type="EC" id="2.6.1.42"/>
    </reaction>
</comment>
<keyword evidence="8 14" id="KW-0028">Amino-acid biosynthesis</keyword>
<evidence type="ECO:0000256" key="10">
    <source>
        <dbReference type="ARBA" id="ARBA00022898"/>
    </source>
</evidence>
<evidence type="ECO:0000313" key="16">
    <source>
        <dbReference type="Proteomes" id="UP000246996"/>
    </source>
</evidence>
<evidence type="ECO:0000256" key="9">
    <source>
        <dbReference type="ARBA" id="ARBA00022679"/>
    </source>
</evidence>
<organism evidence="15 16">
    <name type="scientific">Geobacillus thermoleovorans</name>
    <name type="common">Bacillus thermoleovorans</name>
    <dbReference type="NCBI Taxonomy" id="33941"/>
    <lineage>
        <taxon>Bacteria</taxon>
        <taxon>Bacillati</taxon>
        <taxon>Bacillota</taxon>
        <taxon>Bacilli</taxon>
        <taxon>Bacillales</taxon>
        <taxon>Anoxybacillaceae</taxon>
        <taxon>Geobacillus</taxon>
        <taxon>Geobacillus thermoleovorans group</taxon>
    </lineage>
</organism>
<dbReference type="GO" id="GO:0052656">
    <property type="term" value="F:L-isoleucine-2-oxoglutarate transaminase activity"/>
    <property type="evidence" value="ECO:0007669"/>
    <property type="project" value="RHEA"/>
</dbReference>
<dbReference type="UniPathway" id="UPA00047">
    <property type="reaction ID" value="UER00058"/>
</dbReference>
<keyword evidence="15" id="KW-0614">Plasmid</keyword>
<dbReference type="InterPro" id="IPR043132">
    <property type="entry name" value="BCAT-like_C"/>
</dbReference>
<evidence type="ECO:0000256" key="14">
    <source>
        <dbReference type="RuleBase" id="RU364094"/>
    </source>
</evidence>
<dbReference type="EC" id="2.6.1.42" evidence="14"/>
<dbReference type="SUPFAM" id="SSF56752">
    <property type="entry name" value="D-aminoacid aminotransferase-like PLP-dependent enzymes"/>
    <property type="match status" value="1"/>
</dbReference>
<dbReference type="GO" id="GO:0009097">
    <property type="term" value="P:isoleucine biosynthetic process"/>
    <property type="evidence" value="ECO:0007669"/>
    <property type="project" value="UniProtKB-UniPathway"/>
</dbReference>
<dbReference type="UniPathway" id="UPA00049">
    <property type="reaction ID" value="UER00062"/>
</dbReference>
<protein>
    <recommendedName>
        <fullName evidence="14">Branched-chain-amino-acid aminotransferase</fullName>
        <shortName evidence="14">BCAT</shortName>
        <ecNumber evidence="14">2.6.1.42</ecNumber>
    </recommendedName>
</protein>
<evidence type="ECO:0000256" key="5">
    <source>
        <dbReference type="ARBA" id="ARBA00009320"/>
    </source>
</evidence>
<comment type="pathway">
    <text evidence="2 14">Amino-acid biosynthesis; L-isoleucine biosynthesis; L-isoleucine from 2-oxobutanoate: step 4/4.</text>
</comment>
<dbReference type="Proteomes" id="UP000246996">
    <property type="component" value="Plasmid unnamed_3"/>
</dbReference>
<evidence type="ECO:0000256" key="12">
    <source>
        <dbReference type="ARBA" id="ARBA00048798"/>
    </source>
</evidence>
<comment type="pathway">
    <text evidence="3 14">Amino-acid biosynthesis; L-valine biosynthesis; L-valine from pyruvate: step 4/4.</text>
</comment>
<dbReference type="PANTHER" id="PTHR42743">
    <property type="entry name" value="AMINO-ACID AMINOTRANSFERASE"/>
    <property type="match status" value="1"/>
</dbReference>
<sequence>MGVIKLSSTLVFIDGEFYPKEHAKISVYDHGLLYGDGIYEGMRCYSGYVFQMNEHLERLMKSAKSLRIEIPYNKQEIGEFVLETLRKNRLNNAYIRLLVTRGIGAIGPDPRSCKRPSLIIIVEDLPNVHGTDALTKGISMAIVSIRRDAIDATSHEIKSLNYLNSIQAKMESIQYNADDAILLDSRGFISESPICNIFIYSNGEIATPHSGNGILLGITRQNVIEIAKEMGLSVVQRDITPYELINADEVFITGTHAEIVGVTKVNNIEIGSGCVGEITKQIMSRFRERTLNPKFGTPIEKQFV</sequence>
<dbReference type="Gene3D" id="3.20.10.10">
    <property type="entry name" value="D-amino Acid Aminotransferase, subunit A, domain 2"/>
    <property type="match status" value="1"/>
</dbReference>
<evidence type="ECO:0000256" key="11">
    <source>
        <dbReference type="ARBA" id="ARBA00048212"/>
    </source>
</evidence>
<dbReference type="InterPro" id="IPR043131">
    <property type="entry name" value="BCAT-like_N"/>
</dbReference>
<proteinExistence type="inferred from homology"/>
<reference evidence="16" key="1">
    <citation type="submission" date="2018-02" db="EMBL/GenBank/DDBJ databases">
        <title>The complete genome of bacterial strain SGAirxxxx.</title>
        <authorList>
            <person name="Schuster S.C."/>
        </authorList>
    </citation>
    <scope>NUCLEOTIDE SEQUENCE [LARGE SCALE GENOMIC DNA]</scope>
    <source>
        <strain evidence="16">SGAir0734</strain>
        <plasmid evidence="16">Plasmid unnamed_3</plasmid>
    </source>
</reference>
<dbReference type="AlphaFoldDB" id="A0A2Z3NCX0"/>
<evidence type="ECO:0000256" key="13">
    <source>
        <dbReference type="ARBA" id="ARBA00049229"/>
    </source>
</evidence>
<comment type="subunit">
    <text evidence="6">Homodimer.</text>
</comment>
<comment type="similarity">
    <text evidence="5 14">Belongs to the class-IV pyridoxal-phosphate-dependent aminotransferase family.</text>
</comment>
<dbReference type="Gene3D" id="3.30.470.10">
    <property type="match status" value="1"/>
</dbReference>
<comment type="catalytic activity">
    <reaction evidence="12 14">
        <text>L-isoleucine + 2-oxoglutarate = (S)-3-methyl-2-oxopentanoate + L-glutamate</text>
        <dbReference type="Rhea" id="RHEA:24801"/>
        <dbReference type="ChEBI" id="CHEBI:16810"/>
        <dbReference type="ChEBI" id="CHEBI:29985"/>
        <dbReference type="ChEBI" id="CHEBI:35146"/>
        <dbReference type="ChEBI" id="CHEBI:58045"/>
        <dbReference type="EC" id="2.6.1.42"/>
    </reaction>
</comment>